<dbReference type="OrthoDB" id="384721at2"/>
<evidence type="ECO:0000313" key="5">
    <source>
        <dbReference type="Proteomes" id="UP000077881"/>
    </source>
</evidence>
<organism evidence="2 4">
    <name type="scientific">Lederbergia galactosidilytica</name>
    <dbReference type="NCBI Taxonomy" id="217031"/>
    <lineage>
        <taxon>Bacteria</taxon>
        <taxon>Bacillati</taxon>
        <taxon>Bacillota</taxon>
        <taxon>Bacilli</taxon>
        <taxon>Bacillales</taxon>
        <taxon>Bacillaceae</taxon>
        <taxon>Lederbergia</taxon>
    </lineage>
</organism>
<evidence type="ECO:0000313" key="4">
    <source>
        <dbReference type="Proteomes" id="UP000053881"/>
    </source>
</evidence>
<dbReference type="PATRIC" id="fig|217031.4.peg.4520"/>
<dbReference type="AlphaFoldDB" id="A0A0Q9Y8I4"/>
<dbReference type="EMBL" id="LDJR01000028">
    <property type="protein sequence ID" value="OAK73909.1"/>
    <property type="molecule type" value="Genomic_DNA"/>
</dbReference>
<protein>
    <recommendedName>
        <fullName evidence="1">GP-PDE domain-containing protein</fullName>
    </recommendedName>
</protein>
<dbReference type="PANTHER" id="PTHR46211">
    <property type="entry name" value="GLYCEROPHOSPHORYL DIESTER PHOSPHODIESTERASE"/>
    <property type="match status" value="1"/>
</dbReference>
<dbReference type="Gene3D" id="3.20.20.190">
    <property type="entry name" value="Phosphatidylinositol (PI) phosphodiesterase"/>
    <property type="match status" value="1"/>
</dbReference>
<proteinExistence type="predicted"/>
<dbReference type="STRING" id="217031.ABB05_05635"/>
<dbReference type="GO" id="GO:0008081">
    <property type="term" value="F:phosphoric diester hydrolase activity"/>
    <property type="evidence" value="ECO:0007669"/>
    <property type="project" value="InterPro"/>
</dbReference>
<dbReference type="InterPro" id="IPR017946">
    <property type="entry name" value="PLC-like_Pdiesterase_TIM-brl"/>
</dbReference>
<reference evidence="3 5" key="1">
    <citation type="submission" date="2015-05" db="EMBL/GenBank/DDBJ databases">
        <title>Comparison of genome.</title>
        <authorList>
            <person name="Zheng Z."/>
            <person name="Sun M."/>
        </authorList>
    </citation>
    <scope>NUCLEOTIDE SEQUENCE [LARGE SCALE GENOMIC DNA]</scope>
    <source>
        <strain evidence="3 5">G25-74</strain>
    </source>
</reference>
<dbReference type="Proteomes" id="UP000077881">
    <property type="component" value="Unassembled WGS sequence"/>
</dbReference>
<evidence type="ECO:0000259" key="1">
    <source>
        <dbReference type="PROSITE" id="PS51704"/>
    </source>
</evidence>
<name>A0A0Q9Y8I4_9BACI</name>
<comment type="caution">
    <text evidence="2">The sequence shown here is derived from an EMBL/GenBank/DDBJ whole genome shotgun (WGS) entry which is preliminary data.</text>
</comment>
<dbReference type="Proteomes" id="UP000053881">
    <property type="component" value="Unassembled WGS sequence"/>
</dbReference>
<reference evidence="2 4" key="2">
    <citation type="submission" date="2015-06" db="EMBL/GenBank/DDBJ databases">
        <title>Genome sequencing project of Bacillus galactosidilyticus PL133.</title>
        <authorList>
            <person name="Gaiero J."/>
            <person name="Nicol R."/>
            <person name="Habash M."/>
        </authorList>
    </citation>
    <scope>NUCLEOTIDE SEQUENCE [LARGE SCALE GENOMIC DNA]</scope>
    <source>
        <strain evidence="2 4">PL133</strain>
    </source>
</reference>
<sequence length="250" mass="28731">MIAITILKVNGGINLITALAHRGYPGKYPENTLTAYRAAYELGFSHIEIDVQLSKDGVPILMHDITVNRMTNAKGFVKDFTFAELRKLKVGGNETIPTLEEALQFAKGKMNVAVELKQHGYLYPELEEKTLKIIEETGMMDSVYVNSFDHYSIRKMRELSEEIELGVIQHGATPGLFHFLKEIKASSLAVRIEYLTDEFVRECEEAGLQIIVWPVDKQWQFDIFRRYPNILCTTNKLEDFKKMYKKAQFQ</sequence>
<dbReference type="SUPFAM" id="SSF51695">
    <property type="entry name" value="PLC-like phosphodiesterases"/>
    <property type="match status" value="1"/>
</dbReference>
<keyword evidence="5" id="KW-1185">Reference proteome</keyword>
<dbReference type="RefSeq" id="WP_057988539.1">
    <property type="nucleotide sequence ID" value="NZ_JAGGKH010000003.1"/>
</dbReference>
<dbReference type="GO" id="GO:0006629">
    <property type="term" value="P:lipid metabolic process"/>
    <property type="evidence" value="ECO:0007669"/>
    <property type="project" value="InterPro"/>
</dbReference>
<accession>A0A0Q9Y8I4</accession>
<gene>
    <name evidence="3" type="ORF">ABB05_05635</name>
    <name evidence="2" type="ORF">ACA29_13540</name>
</gene>
<dbReference type="PROSITE" id="PS51704">
    <property type="entry name" value="GP_PDE"/>
    <property type="match status" value="1"/>
</dbReference>
<evidence type="ECO:0000313" key="2">
    <source>
        <dbReference type="EMBL" id="KRG11907.1"/>
    </source>
</evidence>
<dbReference type="Pfam" id="PF03009">
    <property type="entry name" value="GDPD"/>
    <property type="match status" value="1"/>
</dbReference>
<feature type="domain" description="GP-PDE" evidence="1">
    <location>
        <begin position="16"/>
        <end position="244"/>
    </location>
</feature>
<dbReference type="PANTHER" id="PTHR46211:SF14">
    <property type="entry name" value="GLYCEROPHOSPHODIESTER PHOSPHODIESTERASE"/>
    <property type="match status" value="1"/>
</dbReference>
<dbReference type="InterPro" id="IPR030395">
    <property type="entry name" value="GP_PDE_dom"/>
</dbReference>
<evidence type="ECO:0000313" key="3">
    <source>
        <dbReference type="EMBL" id="OAK73909.1"/>
    </source>
</evidence>
<dbReference type="EMBL" id="LGPB01000107">
    <property type="protein sequence ID" value="KRG11907.1"/>
    <property type="molecule type" value="Genomic_DNA"/>
</dbReference>